<organism evidence="8 9">
    <name type="scientific">Saccharomonospora xinjiangensis XJ-54</name>
    <dbReference type="NCBI Taxonomy" id="882086"/>
    <lineage>
        <taxon>Bacteria</taxon>
        <taxon>Bacillati</taxon>
        <taxon>Actinomycetota</taxon>
        <taxon>Actinomycetes</taxon>
        <taxon>Pseudonocardiales</taxon>
        <taxon>Pseudonocardiaceae</taxon>
        <taxon>Saccharomonospora</taxon>
    </lineage>
</organism>
<evidence type="ECO:0000259" key="7">
    <source>
        <dbReference type="PROSITE" id="PS51755"/>
    </source>
</evidence>
<feature type="region of interest" description="Disordered" evidence="6">
    <location>
        <begin position="264"/>
        <end position="305"/>
    </location>
</feature>
<evidence type="ECO:0000256" key="3">
    <source>
        <dbReference type="ARBA" id="ARBA00023125"/>
    </source>
</evidence>
<dbReference type="SUPFAM" id="SSF52540">
    <property type="entry name" value="P-loop containing nucleoside triphosphate hydrolases"/>
    <property type="match status" value="1"/>
</dbReference>
<dbReference type="InterPro" id="IPR027417">
    <property type="entry name" value="P-loop_NTPase"/>
</dbReference>
<dbReference type="InterPro" id="IPR011990">
    <property type="entry name" value="TPR-like_helical_dom_sf"/>
</dbReference>
<accession>I0V8F1</accession>
<proteinExistence type="inferred from homology"/>
<dbReference type="Pfam" id="PF00486">
    <property type="entry name" value="Trans_reg_C"/>
    <property type="match status" value="1"/>
</dbReference>
<dbReference type="PRINTS" id="PR00364">
    <property type="entry name" value="DISEASERSIST"/>
</dbReference>
<dbReference type="STRING" id="882086.SacxiDRAFT_4223"/>
<dbReference type="InterPro" id="IPR002182">
    <property type="entry name" value="NB-ARC"/>
</dbReference>
<dbReference type="RefSeq" id="WP_006240637.1">
    <property type="nucleotide sequence ID" value="NZ_JH636049.1"/>
</dbReference>
<dbReference type="InterPro" id="IPR005158">
    <property type="entry name" value="BTAD"/>
</dbReference>
<dbReference type="Gene3D" id="1.25.40.10">
    <property type="entry name" value="Tetratricopeptide repeat domain"/>
    <property type="match status" value="2"/>
</dbReference>
<dbReference type="PANTHER" id="PTHR35807:SF1">
    <property type="entry name" value="TRANSCRIPTIONAL REGULATOR REDD"/>
    <property type="match status" value="1"/>
</dbReference>
<protein>
    <submittedName>
        <fullName evidence="8">DNA-binding transcriptional activator of the SARP family</fullName>
    </submittedName>
</protein>
<keyword evidence="4" id="KW-0804">Transcription</keyword>
<comment type="similarity">
    <text evidence="1">Belongs to the AfsR/DnrI/RedD regulatory family.</text>
</comment>
<dbReference type="SMART" id="SM00862">
    <property type="entry name" value="Trans_reg_C"/>
    <property type="match status" value="1"/>
</dbReference>
<evidence type="ECO:0000256" key="2">
    <source>
        <dbReference type="ARBA" id="ARBA00023015"/>
    </source>
</evidence>
<sequence length="883" mass="95980">MHGSRTVEFRLLGPVGVRLHGQNRPVGGPRQRAVLVALLLHANKELPTARLLELVWHDLPTSAPSNLRTYLTRLRRALRVPGEPESRLRTGRGGHLVHVRPGELDLATFTDLAAKGERATNRAVACRYFESALATWHGRALDTVALGPQLEAEAAQLEARREQVREQYLMTRLALGRHAEVLPELRALLLKNPLWERVAAMLMLALHRCGQRTEALTVFRQTRVRLVEELGIEPGTELRSLHQQLLAGGEGDSFLLAAATPGRAVTSAGGTGGEPAQPCDEPPAPPAPRAVLGERHSPHPAELPADLPSFTGRAAELAELLGDCFPEDDRGPAITTVDGMAGVGKTTLAVHAAHRLAPAFPDGQLFVDLRGHTPGTGPLSPDDALGQMVHALGVAERNIPGDITARANLFRSLLADRAVLVLLDDAHSEEQVRPLLPGAGVSRTVITSRTRLTGLPQAHPVSLDILPLHDAVTLFTRVAGAARLSGQRPALLAEVAKLCGQLPLALRIAATRFRDRPSWTLEHLRERLRDHRRTLRELCAGGHGVAGAFTVSMTRIGPEARRVLALLSLNPATSMHLNAAAALAGLGVAEADRVLERLVDAHLLRQSAPYRYELHNLLAAFLADRVRSQHRADVHAAMRRLLDCYLHTADATDLLIHPAPRRTPLTPPDPVVVPLTFGGVEQALSWWDDTHPHLRRLVEAAEEHGFDEHAWQLPLRLTGYFDLRGHWHDAIAVYETALAAARRSGESAAESELLLGMAFGHAQLHRYEEAADHYAEALAVCRESGNLYAEGFAAMALAEVCRRLRRHDEAEGYRKVAIDVYRGRGGDEAIAATLDHLRNTVWSGPRAPRPRARTARTARQTAALTGSCLVPITVRGRSAGSGS</sequence>
<dbReference type="Pfam" id="PF13424">
    <property type="entry name" value="TPR_12"/>
    <property type="match status" value="1"/>
</dbReference>
<dbReference type="InterPro" id="IPR036388">
    <property type="entry name" value="WH-like_DNA-bd_sf"/>
</dbReference>
<dbReference type="PANTHER" id="PTHR35807">
    <property type="entry name" value="TRANSCRIPTIONAL REGULATOR REDD-RELATED"/>
    <property type="match status" value="1"/>
</dbReference>
<feature type="DNA-binding region" description="OmpR/PhoB-type" evidence="5">
    <location>
        <begin position="1"/>
        <end position="100"/>
    </location>
</feature>
<gene>
    <name evidence="8" type="ORF">SacxiDRAFT_4223</name>
</gene>
<dbReference type="EMBL" id="JH636049">
    <property type="protein sequence ID" value="EID56404.1"/>
    <property type="molecule type" value="Genomic_DNA"/>
</dbReference>
<dbReference type="GO" id="GO:0000160">
    <property type="term" value="P:phosphorelay signal transduction system"/>
    <property type="evidence" value="ECO:0007669"/>
    <property type="project" value="InterPro"/>
</dbReference>
<evidence type="ECO:0000256" key="4">
    <source>
        <dbReference type="ARBA" id="ARBA00023163"/>
    </source>
</evidence>
<dbReference type="eggNOG" id="COG3629">
    <property type="taxonomic scope" value="Bacteria"/>
</dbReference>
<dbReference type="AlphaFoldDB" id="I0V8F1"/>
<dbReference type="SUPFAM" id="SSF46894">
    <property type="entry name" value="C-terminal effector domain of the bipartite response regulators"/>
    <property type="match status" value="1"/>
</dbReference>
<dbReference type="InterPro" id="IPR001867">
    <property type="entry name" value="OmpR/PhoB-type_DNA-bd"/>
</dbReference>
<dbReference type="HOGENOM" id="CLU_004665_2_0_11"/>
<evidence type="ECO:0000313" key="8">
    <source>
        <dbReference type="EMBL" id="EID56404.1"/>
    </source>
</evidence>
<feature type="domain" description="OmpR/PhoB-type" evidence="7">
    <location>
        <begin position="1"/>
        <end position="100"/>
    </location>
</feature>
<dbReference type="GO" id="GO:0003677">
    <property type="term" value="F:DNA binding"/>
    <property type="evidence" value="ECO:0007669"/>
    <property type="project" value="UniProtKB-UniRule"/>
</dbReference>
<dbReference type="Proteomes" id="UP000004691">
    <property type="component" value="Unassembled WGS sequence"/>
</dbReference>
<dbReference type="Pfam" id="PF03704">
    <property type="entry name" value="BTAD"/>
    <property type="match status" value="1"/>
</dbReference>
<dbReference type="eggNOG" id="COG3903">
    <property type="taxonomic scope" value="Bacteria"/>
</dbReference>
<dbReference type="Gene3D" id="3.40.50.300">
    <property type="entry name" value="P-loop containing nucleotide triphosphate hydrolases"/>
    <property type="match status" value="1"/>
</dbReference>
<reference evidence="8 9" key="1">
    <citation type="submission" date="2012-01" db="EMBL/GenBank/DDBJ databases">
        <title>Improved High-Quality Draft sequence of Saccharomonospora xinjiangensis XJ-54.</title>
        <authorList>
            <consortium name="US DOE Joint Genome Institute"/>
            <person name="Lucas S."/>
            <person name="Han J."/>
            <person name="Lapidus A."/>
            <person name="Cheng J.-F."/>
            <person name="Goodwin L."/>
            <person name="Pitluck S."/>
            <person name="Peters L."/>
            <person name="Mikhailova N."/>
            <person name="Teshima H."/>
            <person name="Detter J.C."/>
            <person name="Han C."/>
            <person name="Tapia R."/>
            <person name="Land M."/>
            <person name="Hauser L."/>
            <person name="Kyrpides N."/>
            <person name="Ivanova N."/>
            <person name="Pagani I."/>
            <person name="Brambilla E.-M."/>
            <person name="Klenk H.-P."/>
            <person name="Woyke T."/>
        </authorList>
    </citation>
    <scope>NUCLEOTIDE SEQUENCE [LARGE SCALE GENOMIC DNA]</scope>
    <source>
        <strain evidence="8 9">XJ-54</strain>
    </source>
</reference>
<dbReference type="CDD" id="cd15831">
    <property type="entry name" value="BTAD"/>
    <property type="match status" value="1"/>
</dbReference>
<dbReference type="PROSITE" id="PS51755">
    <property type="entry name" value="OMPR_PHOB"/>
    <property type="match status" value="1"/>
</dbReference>
<dbReference type="Pfam" id="PF00931">
    <property type="entry name" value="NB-ARC"/>
    <property type="match status" value="1"/>
</dbReference>
<dbReference type="GO" id="GO:0043531">
    <property type="term" value="F:ADP binding"/>
    <property type="evidence" value="ECO:0007669"/>
    <property type="project" value="InterPro"/>
</dbReference>
<dbReference type="SMART" id="SM01043">
    <property type="entry name" value="BTAD"/>
    <property type="match status" value="1"/>
</dbReference>
<keyword evidence="9" id="KW-1185">Reference proteome</keyword>
<keyword evidence="3 5" id="KW-0238">DNA-binding</keyword>
<evidence type="ECO:0000256" key="6">
    <source>
        <dbReference type="SAM" id="MobiDB-lite"/>
    </source>
</evidence>
<keyword evidence="2" id="KW-0805">Transcription regulation</keyword>
<dbReference type="Gene3D" id="1.10.10.10">
    <property type="entry name" value="Winged helix-like DNA-binding domain superfamily/Winged helix DNA-binding domain"/>
    <property type="match status" value="1"/>
</dbReference>
<dbReference type="GO" id="GO:0006355">
    <property type="term" value="P:regulation of DNA-templated transcription"/>
    <property type="evidence" value="ECO:0007669"/>
    <property type="project" value="InterPro"/>
</dbReference>
<dbReference type="InterPro" id="IPR051677">
    <property type="entry name" value="AfsR-DnrI-RedD_regulator"/>
</dbReference>
<evidence type="ECO:0000256" key="5">
    <source>
        <dbReference type="PROSITE-ProRule" id="PRU01091"/>
    </source>
</evidence>
<dbReference type="SUPFAM" id="SSF48452">
    <property type="entry name" value="TPR-like"/>
    <property type="match status" value="2"/>
</dbReference>
<evidence type="ECO:0000256" key="1">
    <source>
        <dbReference type="ARBA" id="ARBA00005820"/>
    </source>
</evidence>
<evidence type="ECO:0000313" key="9">
    <source>
        <dbReference type="Proteomes" id="UP000004691"/>
    </source>
</evidence>
<name>I0V8F1_9PSEU</name>
<dbReference type="InterPro" id="IPR016032">
    <property type="entry name" value="Sig_transdc_resp-reg_C-effctor"/>
</dbReference>